<protein>
    <submittedName>
        <fullName evidence="2">Uncharacterized protein</fullName>
    </submittedName>
</protein>
<evidence type="ECO:0000256" key="1">
    <source>
        <dbReference type="SAM" id="Phobius"/>
    </source>
</evidence>
<dbReference type="Proteomes" id="UP000255284">
    <property type="component" value="Unassembled WGS sequence"/>
</dbReference>
<proteinExistence type="predicted"/>
<comment type="caution">
    <text evidence="2">The sequence shown here is derived from an EMBL/GenBank/DDBJ whole genome shotgun (WGS) entry which is preliminary data.</text>
</comment>
<gene>
    <name evidence="2" type="ORF">NCTC11819_01396</name>
</gene>
<feature type="transmembrane region" description="Helical" evidence="1">
    <location>
        <begin position="58"/>
        <end position="79"/>
    </location>
</feature>
<keyword evidence="1" id="KW-0472">Membrane</keyword>
<keyword evidence="1" id="KW-1133">Transmembrane helix</keyword>
<accession>A0A8G2M5X8</accession>
<reference evidence="2 3" key="1">
    <citation type="submission" date="2018-06" db="EMBL/GenBank/DDBJ databases">
        <authorList>
            <consortium name="Pathogen Informatics"/>
            <person name="Doyle S."/>
        </authorList>
    </citation>
    <scope>NUCLEOTIDE SEQUENCE [LARGE SCALE GENOMIC DNA]</scope>
    <source>
        <strain evidence="2 3">NCTC11819</strain>
    </source>
</reference>
<dbReference type="AlphaFoldDB" id="A0A8G2M5X8"/>
<sequence>MLVAAVLSGSRGASLKFQLIPVGGFPLLRAAPQPRETRVMSHPDFRDLNCKTSRNPGYFPVVVLLLSSSGFAASGFLSLSC</sequence>
<name>A0A8G2M5X8_9ACTO</name>
<keyword evidence="1" id="KW-0812">Transmembrane</keyword>
<dbReference type="EMBL" id="UGGQ01000006">
    <property type="protein sequence ID" value="STO16820.1"/>
    <property type="molecule type" value="Genomic_DNA"/>
</dbReference>
<organism evidence="2 3">
    <name type="scientific">Mobiluncus mulieris</name>
    <dbReference type="NCBI Taxonomy" id="2052"/>
    <lineage>
        <taxon>Bacteria</taxon>
        <taxon>Bacillati</taxon>
        <taxon>Actinomycetota</taxon>
        <taxon>Actinomycetes</taxon>
        <taxon>Actinomycetales</taxon>
        <taxon>Actinomycetaceae</taxon>
        <taxon>Mobiluncus</taxon>
    </lineage>
</organism>
<evidence type="ECO:0000313" key="3">
    <source>
        <dbReference type="Proteomes" id="UP000255284"/>
    </source>
</evidence>
<evidence type="ECO:0000313" key="2">
    <source>
        <dbReference type="EMBL" id="STO16820.1"/>
    </source>
</evidence>